<reference evidence="4" key="1">
    <citation type="submission" date="2021-01" db="EMBL/GenBank/DDBJ databases">
        <authorList>
            <person name="Corre E."/>
            <person name="Pelletier E."/>
            <person name="Niang G."/>
            <person name="Scheremetjew M."/>
            <person name="Finn R."/>
            <person name="Kale V."/>
            <person name="Holt S."/>
            <person name="Cochrane G."/>
            <person name="Meng A."/>
            <person name="Brown T."/>
            <person name="Cohen L."/>
        </authorList>
    </citation>
    <scope>NUCLEOTIDE SEQUENCE</scope>
    <source>
        <strain evidence="4">CCMP2078</strain>
    </source>
</reference>
<evidence type="ECO:0000256" key="3">
    <source>
        <dbReference type="SAM" id="SignalP"/>
    </source>
</evidence>
<protein>
    <recommendedName>
        <fullName evidence="5">Fe2OG dioxygenase domain-containing protein</fullName>
    </recommendedName>
</protein>
<dbReference type="EMBL" id="HBEA01000263">
    <property type="protein sequence ID" value="CAD8250726.1"/>
    <property type="molecule type" value="Transcribed_RNA"/>
</dbReference>
<name>A0A7R9U0Q7_9STRA</name>
<keyword evidence="2" id="KW-0812">Transmembrane</keyword>
<organism evidence="4">
    <name type="scientific">Pinguiococcus pyrenoidosus</name>
    <dbReference type="NCBI Taxonomy" id="172671"/>
    <lineage>
        <taxon>Eukaryota</taxon>
        <taxon>Sar</taxon>
        <taxon>Stramenopiles</taxon>
        <taxon>Ochrophyta</taxon>
        <taxon>Pinguiophyceae</taxon>
        <taxon>Pinguiochrysidales</taxon>
        <taxon>Pinguiochrysidaceae</taxon>
        <taxon>Pinguiococcus</taxon>
    </lineage>
</organism>
<feature type="chain" id="PRO_5031185406" description="Fe2OG dioxygenase domain-containing protein" evidence="3">
    <location>
        <begin position="26"/>
        <end position="449"/>
    </location>
</feature>
<keyword evidence="3" id="KW-0732">Signal</keyword>
<feature type="transmembrane region" description="Helical" evidence="2">
    <location>
        <begin position="420"/>
        <end position="437"/>
    </location>
</feature>
<evidence type="ECO:0000256" key="2">
    <source>
        <dbReference type="SAM" id="Phobius"/>
    </source>
</evidence>
<evidence type="ECO:0008006" key="5">
    <source>
        <dbReference type="Google" id="ProtNLM"/>
    </source>
</evidence>
<evidence type="ECO:0000313" key="4">
    <source>
        <dbReference type="EMBL" id="CAD8250726.1"/>
    </source>
</evidence>
<accession>A0A7R9U0Q7</accession>
<keyword evidence="2" id="KW-1133">Transmembrane helix</keyword>
<feature type="region of interest" description="Disordered" evidence="1">
    <location>
        <begin position="349"/>
        <end position="370"/>
    </location>
</feature>
<keyword evidence="2" id="KW-0472">Membrane</keyword>
<proteinExistence type="predicted"/>
<gene>
    <name evidence="4" type="ORF">PPYR1160_LOCUS216</name>
</gene>
<feature type="region of interest" description="Disordered" evidence="1">
    <location>
        <begin position="382"/>
        <end position="406"/>
    </location>
</feature>
<evidence type="ECO:0000256" key="1">
    <source>
        <dbReference type="SAM" id="MobiDB-lite"/>
    </source>
</evidence>
<sequence length="449" mass="50955">MRRSSSIPQFLAVAVLLSAGAFVRCRLTEDGRMEEYRRRGHTWPAAWQPSTAGWQALMERRARQLEANPNTQEKWDGYIALMYSGLLTRNFTRLGFEKTRAPKELYQEVLRFVAKSIGNRGGGGASQQIPELRDEETAQYYSMDVPLPPAEEHPKKLIGVIKGGNRPTFARNHALTNRILEELKGMHEDWAKEELKKVISYGFRYYHNESQLLMHVDKVQDHVVSSIFHLDHSADSEPWPLLIEGFDGNLYEVTLEPGELLFYESAKCMHGRPRVFKGSWYTSVFTHYMPKDWPLSTEDAIFAIPESWRDVQDHAELGLPELRLVGTGFVEPCDGEYANWCSEAIPLGKGPQPSAPAEAQRKKSVAGAQERQRVIQEKWENGKFRMHEASEDPDLRGNPKRVLSYSEPDTPKAIQLSENQSGWIVFIGLMLIVALAARATKGNESKKGV</sequence>
<feature type="compositionally biased region" description="Basic and acidic residues" evidence="1">
    <location>
        <begin position="382"/>
        <end position="397"/>
    </location>
</feature>
<dbReference type="AlphaFoldDB" id="A0A7R9U0Q7"/>
<feature type="signal peptide" evidence="3">
    <location>
        <begin position="1"/>
        <end position="25"/>
    </location>
</feature>